<dbReference type="STRING" id="379508.A5E7X6"/>
<organism evidence="2 3">
    <name type="scientific">Lodderomyces elongisporus (strain ATCC 11503 / CBS 2605 / JCM 1781 / NBRC 1676 / NRRL YB-4239)</name>
    <name type="common">Yeast</name>
    <name type="synonym">Saccharomyces elongisporus</name>
    <dbReference type="NCBI Taxonomy" id="379508"/>
    <lineage>
        <taxon>Eukaryota</taxon>
        <taxon>Fungi</taxon>
        <taxon>Dikarya</taxon>
        <taxon>Ascomycota</taxon>
        <taxon>Saccharomycotina</taxon>
        <taxon>Pichiomycetes</taxon>
        <taxon>Debaryomycetaceae</taxon>
        <taxon>Candida/Lodderomyces clade</taxon>
        <taxon>Lodderomyces</taxon>
    </lineage>
</organism>
<dbReference type="AlphaFoldDB" id="A5E7X6"/>
<keyword evidence="3" id="KW-1185">Reference proteome</keyword>
<evidence type="ECO:0000256" key="1">
    <source>
        <dbReference type="SAM" id="Coils"/>
    </source>
</evidence>
<dbReference type="OrthoDB" id="110024at2759"/>
<sequence>MKDVDSSITKLWEKYTKSRKTKVKNMLSKLAKEAKEAKELEKKLLLKDKRGNKGSDLKSMIRSRQNNRMDLLIANLESKYADKKGRKRHSRDIDDDEFERIQQEMMKKKQTH</sequence>
<evidence type="ECO:0000313" key="2">
    <source>
        <dbReference type="EMBL" id="EDK47534.1"/>
    </source>
</evidence>
<reference evidence="2 3" key="1">
    <citation type="journal article" date="2009" name="Nature">
        <title>Evolution of pathogenicity and sexual reproduction in eight Candida genomes.</title>
        <authorList>
            <person name="Butler G."/>
            <person name="Rasmussen M.D."/>
            <person name="Lin M.F."/>
            <person name="Santos M.A."/>
            <person name="Sakthikumar S."/>
            <person name="Munro C.A."/>
            <person name="Rheinbay E."/>
            <person name="Grabherr M."/>
            <person name="Forche A."/>
            <person name="Reedy J.L."/>
            <person name="Agrafioti I."/>
            <person name="Arnaud M.B."/>
            <person name="Bates S."/>
            <person name="Brown A.J."/>
            <person name="Brunke S."/>
            <person name="Costanzo M.C."/>
            <person name="Fitzpatrick D.A."/>
            <person name="de Groot P.W."/>
            <person name="Harris D."/>
            <person name="Hoyer L.L."/>
            <person name="Hube B."/>
            <person name="Klis F.M."/>
            <person name="Kodira C."/>
            <person name="Lennard N."/>
            <person name="Logue M.E."/>
            <person name="Martin R."/>
            <person name="Neiman A.M."/>
            <person name="Nikolaou E."/>
            <person name="Quail M.A."/>
            <person name="Quinn J."/>
            <person name="Santos M.C."/>
            <person name="Schmitzberger F.F."/>
            <person name="Sherlock G."/>
            <person name="Shah P."/>
            <person name="Silverstein K.A."/>
            <person name="Skrzypek M.S."/>
            <person name="Soll D."/>
            <person name="Staggs R."/>
            <person name="Stansfield I."/>
            <person name="Stumpf M.P."/>
            <person name="Sudbery P.E."/>
            <person name="Srikantha T."/>
            <person name="Zeng Q."/>
            <person name="Berman J."/>
            <person name="Berriman M."/>
            <person name="Heitman J."/>
            <person name="Gow N.A."/>
            <person name="Lorenz M.C."/>
            <person name="Birren B.W."/>
            <person name="Kellis M."/>
            <person name="Cuomo C.A."/>
        </authorList>
    </citation>
    <scope>NUCLEOTIDE SEQUENCE [LARGE SCALE GENOMIC DNA]</scope>
    <source>
        <strain evidence="3">ATCC 11503 / BCRC 21390 / CBS 2605 / JCM 1781 / NBRC 1676 / NRRL YB-4239</strain>
    </source>
</reference>
<accession>A5E7X6</accession>
<gene>
    <name evidence="2" type="ORF">LELG_05715</name>
</gene>
<dbReference type="GeneID" id="5230216"/>
<keyword evidence="1" id="KW-0175">Coiled coil</keyword>
<dbReference type="EMBL" id="CH981534">
    <property type="protein sequence ID" value="EDK47534.1"/>
    <property type="molecule type" value="Genomic_DNA"/>
</dbReference>
<evidence type="ECO:0000313" key="3">
    <source>
        <dbReference type="Proteomes" id="UP000001996"/>
    </source>
</evidence>
<protein>
    <submittedName>
        <fullName evidence="2">Uncharacterized protein</fullName>
    </submittedName>
</protein>
<dbReference type="KEGG" id="lel:PVL30_004468"/>
<dbReference type="Proteomes" id="UP000001996">
    <property type="component" value="Unassembled WGS sequence"/>
</dbReference>
<dbReference type="InParanoid" id="A5E7X6"/>
<proteinExistence type="predicted"/>
<dbReference type="HOGENOM" id="CLU_2146329_0_0_1"/>
<feature type="coiled-coil region" evidence="1">
    <location>
        <begin position="20"/>
        <end position="50"/>
    </location>
</feature>
<name>A5E7X6_LODEL</name>